<dbReference type="EMBL" id="JANX01000801">
    <property type="protein sequence ID" value="KGM30524.1"/>
    <property type="molecule type" value="Genomic_DNA"/>
</dbReference>
<name>A0A0A0CXK9_9PROT</name>
<keyword evidence="2 4" id="KW-1133">Transmembrane helix</keyword>
<dbReference type="PROSITE" id="PS51503">
    <property type="entry name" value="HIG1"/>
    <property type="match status" value="1"/>
</dbReference>
<dbReference type="InterPro" id="IPR007667">
    <property type="entry name" value="Hypoxia_induced_domain"/>
</dbReference>
<gene>
    <name evidence="6" type="ORF">P409_32525</name>
</gene>
<dbReference type="OrthoDB" id="7284889at2"/>
<evidence type="ECO:0000256" key="3">
    <source>
        <dbReference type="ARBA" id="ARBA00023136"/>
    </source>
</evidence>
<dbReference type="NCBIfam" id="NF033233">
    <property type="entry name" value="twin_helix"/>
    <property type="match status" value="1"/>
</dbReference>
<comment type="caution">
    <text evidence="6">The sequence shown here is derived from an EMBL/GenBank/DDBJ whole genome shotgun (WGS) entry which is preliminary data.</text>
</comment>
<keyword evidence="3 4" id="KW-0472">Membrane</keyword>
<dbReference type="AlphaFoldDB" id="A0A0A0CXK9"/>
<reference evidence="6 7" key="1">
    <citation type="submission" date="2014-01" db="EMBL/GenBank/DDBJ databases">
        <title>Genome sequence determination for a cystic fibrosis isolate, Inquilinus limosus.</title>
        <authorList>
            <person name="Pino M."/>
            <person name="Di Conza J."/>
            <person name="Gutkind G."/>
        </authorList>
    </citation>
    <scope>NUCLEOTIDE SEQUENCE [LARGE SCALE GENOMIC DNA]</scope>
    <source>
        <strain evidence="6 7">MP06</strain>
    </source>
</reference>
<feature type="transmembrane region" description="Helical" evidence="4">
    <location>
        <begin position="6"/>
        <end position="25"/>
    </location>
</feature>
<proteinExistence type="predicted"/>
<evidence type="ECO:0000256" key="1">
    <source>
        <dbReference type="ARBA" id="ARBA00022692"/>
    </source>
</evidence>
<evidence type="ECO:0000259" key="5">
    <source>
        <dbReference type="PROSITE" id="PS51503"/>
    </source>
</evidence>
<evidence type="ECO:0000313" key="7">
    <source>
        <dbReference type="Proteomes" id="UP000029995"/>
    </source>
</evidence>
<organism evidence="6 7">
    <name type="scientific">Inquilinus limosus MP06</name>
    <dbReference type="NCBI Taxonomy" id="1398085"/>
    <lineage>
        <taxon>Bacteria</taxon>
        <taxon>Pseudomonadati</taxon>
        <taxon>Pseudomonadota</taxon>
        <taxon>Alphaproteobacteria</taxon>
        <taxon>Rhodospirillales</taxon>
        <taxon>Rhodospirillaceae</taxon>
        <taxon>Inquilinus</taxon>
    </lineage>
</organism>
<dbReference type="Pfam" id="PF04588">
    <property type="entry name" value="HIG_1_N"/>
    <property type="match status" value="1"/>
</dbReference>
<evidence type="ECO:0000256" key="2">
    <source>
        <dbReference type="ARBA" id="ARBA00022989"/>
    </source>
</evidence>
<feature type="domain" description="HIG1" evidence="5">
    <location>
        <begin position="1"/>
        <end position="63"/>
    </location>
</feature>
<keyword evidence="1 4" id="KW-0812">Transmembrane</keyword>
<protein>
    <recommendedName>
        <fullName evidence="5">HIG1 domain-containing protein</fullName>
    </recommendedName>
</protein>
<dbReference type="Proteomes" id="UP000029995">
    <property type="component" value="Unassembled WGS sequence"/>
</dbReference>
<accession>A0A0A0CXK9</accession>
<feature type="transmembrane region" description="Helical" evidence="4">
    <location>
        <begin position="46"/>
        <end position="62"/>
    </location>
</feature>
<sequence>MSTVFLILAVICMIGVVASLATGVFGMAQSGPFNRKWGNKLMQARIGFQALAILFFVLALWTS</sequence>
<evidence type="ECO:0000256" key="4">
    <source>
        <dbReference type="SAM" id="Phobius"/>
    </source>
</evidence>
<evidence type="ECO:0000313" key="6">
    <source>
        <dbReference type="EMBL" id="KGM30524.1"/>
    </source>
</evidence>